<reference evidence="1 2" key="1">
    <citation type="journal article" date="2018" name="Sci. Rep.">
        <title>Genomic signatures of local adaptation to the degree of environmental predictability in rotifers.</title>
        <authorList>
            <person name="Franch-Gras L."/>
            <person name="Hahn C."/>
            <person name="Garcia-Roger E.M."/>
            <person name="Carmona M.J."/>
            <person name="Serra M."/>
            <person name="Gomez A."/>
        </authorList>
    </citation>
    <scope>NUCLEOTIDE SEQUENCE [LARGE SCALE GENOMIC DNA]</scope>
    <source>
        <strain evidence="1">HYR1</strain>
    </source>
</reference>
<protein>
    <submittedName>
        <fullName evidence="1">Uncharacterized protein</fullName>
    </submittedName>
</protein>
<name>A0A3M7S587_BRAPC</name>
<evidence type="ECO:0000313" key="2">
    <source>
        <dbReference type="Proteomes" id="UP000276133"/>
    </source>
</evidence>
<organism evidence="1 2">
    <name type="scientific">Brachionus plicatilis</name>
    <name type="common">Marine rotifer</name>
    <name type="synonym">Brachionus muelleri</name>
    <dbReference type="NCBI Taxonomy" id="10195"/>
    <lineage>
        <taxon>Eukaryota</taxon>
        <taxon>Metazoa</taxon>
        <taxon>Spiralia</taxon>
        <taxon>Gnathifera</taxon>
        <taxon>Rotifera</taxon>
        <taxon>Eurotatoria</taxon>
        <taxon>Monogononta</taxon>
        <taxon>Pseudotrocha</taxon>
        <taxon>Ploima</taxon>
        <taxon>Brachionidae</taxon>
        <taxon>Brachionus</taxon>
    </lineage>
</organism>
<accession>A0A3M7S587</accession>
<sequence length="74" mass="9254">MNIHEYELLFSLNNKWLIKLKFFQFFSQKKYFKKQNRINKGKEEEFFAFRTDIIKIFPQKINNYNNSAFRFDTN</sequence>
<dbReference type="AlphaFoldDB" id="A0A3M7S587"/>
<dbReference type="Proteomes" id="UP000276133">
    <property type="component" value="Unassembled WGS sequence"/>
</dbReference>
<gene>
    <name evidence="1" type="ORF">BpHYR1_022313</name>
</gene>
<proteinExistence type="predicted"/>
<dbReference type="EMBL" id="REGN01002033">
    <property type="protein sequence ID" value="RNA30849.1"/>
    <property type="molecule type" value="Genomic_DNA"/>
</dbReference>
<comment type="caution">
    <text evidence="1">The sequence shown here is derived from an EMBL/GenBank/DDBJ whole genome shotgun (WGS) entry which is preliminary data.</text>
</comment>
<keyword evidence="2" id="KW-1185">Reference proteome</keyword>
<evidence type="ECO:0000313" key="1">
    <source>
        <dbReference type="EMBL" id="RNA30849.1"/>
    </source>
</evidence>